<dbReference type="InterPro" id="IPR013830">
    <property type="entry name" value="SGNH_hydro"/>
</dbReference>
<dbReference type="CDD" id="cd00229">
    <property type="entry name" value="SGNH_hydrolase"/>
    <property type="match status" value="1"/>
</dbReference>
<dbReference type="STRING" id="1121326.CLMAG_60140"/>
<proteinExistence type="predicted"/>
<feature type="domain" description="Phage tail fibre protein N-terminal" evidence="1">
    <location>
        <begin position="15"/>
        <end position="155"/>
    </location>
</feature>
<dbReference type="PATRIC" id="fig|1121326.3.peg.6080"/>
<dbReference type="Proteomes" id="UP000076603">
    <property type="component" value="Unassembled WGS sequence"/>
</dbReference>
<dbReference type="Pfam" id="PF13472">
    <property type="entry name" value="Lipase_GDSL_2"/>
    <property type="match status" value="1"/>
</dbReference>
<evidence type="ECO:0000313" key="4">
    <source>
        <dbReference type="Proteomes" id="UP000076603"/>
    </source>
</evidence>
<comment type="caution">
    <text evidence="3">The sequence shown here is derived from an EMBL/GenBank/DDBJ whole genome shotgun (WGS) entry which is preliminary data.</text>
</comment>
<dbReference type="InterPro" id="IPR022225">
    <property type="entry name" value="Phage_tail_fibre_N"/>
</dbReference>
<reference evidence="3 4" key="1">
    <citation type="submission" date="2016-04" db="EMBL/GenBank/DDBJ databases">
        <title>Genome sequence of Clostridium magnum DSM 2767.</title>
        <authorList>
            <person name="Poehlein A."/>
            <person name="Uhlig R."/>
            <person name="Fischer R."/>
            <person name="Bahl H."/>
            <person name="Daniel R."/>
        </authorList>
    </citation>
    <scope>NUCLEOTIDE SEQUENCE [LARGE SCALE GENOMIC DNA]</scope>
    <source>
        <strain evidence="3 4">DSM 2767</strain>
    </source>
</reference>
<dbReference type="EMBL" id="LWAE01000015">
    <property type="protein sequence ID" value="KZL88725.1"/>
    <property type="molecule type" value="Genomic_DNA"/>
</dbReference>
<gene>
    <name evidence="3" type="ORF">CLMAG_60140</name>
</gene>
<name>A0A162QMT5_9CLOT</name>
<dbReference type="SUPFAM" id="SSF52266">
    <property type="entry name" value="SGNH hydrolase"/>
    <property type="match status" value="1"/>
</dbReference>
<dbReference type="AlphaFoldDB" id="A0A162QMT5"/>
<evidence type="ECO:0000259" key="1">
    <source>
        <dbReference type="Pfam" id="PF12571"/>
    </source>
</evidence>
<feature type="domain" description="SGNH hydrolase-type esterase" evidence="2">
    <location>
        <begin position="228"/>
        <end position="419"/>
    </location>
</feature>
<dbReference type="Gene3D" id="3.40.50.1110">
    <property type="entry name" value="SGNH hydrolase"/>
    <property type="match status" value="1"/>
</dbReference>
<dbReference type="Pfam" id="PF12571">
    <property type="entry name" value="Phage_tail_fib"/>
    <property type="match status" value="1"/>
</dbReference>
<evidence type="ECO:0000259" key="2">
    <source>
        <dbReference type="Pfam" id="PF13472"/>
    </source>
</evidence>
<organism evidence="3 4">
    <name type="scientific">Clostridium magnum DSM 2767</name>
    <dbReference type="NCBI Taxonomy" id="1121326"/>
    <lineage>
        <taxon>Bacteria</taxon>
        <taxon>Bacillati</taxon>
        <taxon>Bacillota</taxon>
        <taxon>Clostridia</taxon>
        <taxon>Eubacteriales</taxon>
        <taxon>Clostridiaceae</taxon>
        <taxon>Clostridium</taxon>
    </lineage>
</organism>
<dbReference type="InterPro" id="IPR036514">
    <property type="entry name" value="SGNH_hydro_sf"/>
</dbReference>
<keyword evidence="4" id="KW-1185">Reference proteome</keyword>
<evidence type="ECO:0000313" key="3">
    <source>
        <dbReference type="EMBL" id="KZL88725.1"/>
    </source>
</evidence>
<accession>A0A162QMT5</accession>
<sequence>MAQFNNMKLTSKGILLMNKVQTGVPLNFTKVAIGDGYLANGQTLESLTELVHKTMDLDISNIDVNSSGDGTVKIKTTLSNQNLTAGIYVREIGLYANDPDSGEILYCVANAGNTADFIPGKGSDIIENVLEVITITGNASSVTATIDQSLVFTSQKEFNEKVGDVTELSTGKVVEELKVHASHLAEKAAQKDIDNAILVKKEVYVARHKYIRQKFLMKQPSIKAYITGDSIGAGNGSSEYGKTWFYRLSQKVRDVVALGQPMTGFNPLCVAVGSQDIRSVIPNVGMITGKDLTSKSLNTTPFTYDYWFICTGRNDANNNHVDIKLFENLYRLAVRMGIRNGIDVFCMTEQPMIDMVTGEIMETEKDYYNLYADVIRRVAVEEGASLIDVNKHWYDLKEQGIDLKLYTADGTHPNDTGNEKMANLCRDCLLATPTVTNENIYKDGKVVKTLFEPNLAYNVATVTGIGNSRKTYLGLDEAIVLNDGESAQFYVGDIAVDYVFVAGLMKASTGTITVQTPTGYNALTSVAFGDDLGTNAQKTLLYKSNEVNMATRDIKITAIGGTAYITCISVVGNQKISEHTEVNGVFTGTWTRTEVAPSMWTYKTNVADDTIEIDWIGEEINIEFCLHPNGGDSEITTDGLYTSTTNMYATYNGYFFKNPHRNQKLMNTQHKTVIKAKTDSGGRTGVYVKGVRVFSSYNKNGYIIPLKDRIKGFITQPYTAVKNGTVVDNVITSATDVLAEIVSLD</sequence>
<protein>
    <submittedName>
        <fullName evidence="3">Uncharacterized protein</fullName>
    </submittedName>
</protein>